<comment type="caution">
    <text evidence="3">The sequence shown here is derived from an EMBL/GenBank/DDBJ whole genome shotgun (WGS) entry which is preliminary data.</text>
</comment>
<keyword evidence="2" id="KW-0472">Membrane</keyword>
<keyword evidence="2" id="KW-0812">Transmembrane</keyword>
<dbReference type="InterPro" id="IPR008523">
    <property type="entry name" value="DUF805"/>
</dbReference>
<evidence type="ECO:0000256" key="2">
    <source>
        <dbReference type="SAM" id="Phobius"/>
    </source>
</evidence>
<dbReference type="Pfam" id="PF05656">
    <property type="entry name" value="DUF805"/>
    <property type="match status" value="1"/>
</dbReference>
<gene>
    <name evidence="3" type="ORF">GGR27_003818</name>
</gene>
<organism evidence="3 4">
    <name type="scientific">Neolewinella antarctica</name>
    <dbReference type="NCBI Taxonomy" id="442734"/>
    <lineage>
        <taxon>Bacteria</taxon>
        <taxon>Pseudomonadati</taxon>
        <taxon>Bacteroidota</taxon>
        <taxon>Saprospiria</taxon>
        <taxon>Saprospirales</taxon>
        <taxon>Lewinellaceae</taxon>
        <taxon>Neolewinella</taxon>
    </lineage>
</organism>
<protein>
    <submittedName>
        <fullName evidence="3">Uncharacterized membrane protein YhaH (DUF805 family)</fullName>
    </submittedName>
</protein>
<name>A0ABX0XGM7_9BACT</name>
<proteinExistence type="predicted"/>
<keyword evidence="4" id="KW-1185">Reference proteome</keyword>
<feature type="compositionally biased region" description="Basic and acidic residues" evidence="1">
    <location>
        <begin position="107"/>
        <end position="119"/>
    </location>
</feature>
<keyword evidence="2" id="KW-1133">Transmembrane helix</keyword>
<feature type="transmembrane region" description="Helical" evidence="2">
    <location>
        <begin position="24"/>
        <end position="43"/>
    </location>
</feature>
<evidence type="ECO:0000313" key="4">
    <source>
        <dbReference type="Proteomes" id="UP000770785"/>
    </source>
</evidence>
<dbReference type="Proteomes" id="UP000770785">
    <property type="component" value="Unassembled WGS sequence"/>
</dbReference>
<dbReference type="PANTHER" id="PTHR34980:SF2">
    <property type="entry name" value="INNER MEMBRANE PROTEIN YHAH-RELATED"/>
    <property type="match status" value="1"/>
</dbReference>
<dbReference type="PANTHER" id="PTHR34980">
    <property type="entry name" value="INNER MEMBRANE PROTEIN-RELATED-RELATED"/>
    <property type="match status" value="1"/>
</dbReference>
<sequence length="141" mass="16089">MFESFTTALGKFATIKGRARRKEFWSFIFISSLIGGLVSNFYGNMIGHEAGIERMIELLFFIPSVAVTVRRLHDLGRTGWWILLAPTGVGTIILFFMMLADGQPRENRYGADPKGRDDFQDFGPLPRPRRERVAQTEELFV</sequence>
<feature type="region of interest" description="Disordered" evidence="1">
    <location>
        <begin position="107"/>
        <end position="141"/>
    </location>
</feature>
<accession>A0ABX0XGM7</accession>
<dbReference type="EMBL" id="JAATJH010000010">
    <property type="protein sequence ID" value="NJC28295.1"/>
    <property type="molecule type" value="Genomic_DNA"/>
</dbReference>
<evidence type="ECO:0000313" key="3">
    <source>
        <dbReference type="EMBL" id="NJC28295.1"/>
    </source>
</evidence>
<reference evidence="3 4" key="1">
    <citation type="submission" date="2020-03" db="EMBL/GenBank/DDBJ databases">
        <title>Genomic Encyclopedia of Type Strains, Phase IV (KMG-IV): sequencing the most valuable type-strain genomes for metagenomic binning, comparative biology and taxonomic classification.</title>
        <authorList>
            <person name="Goeker M."/>
        </authorList>
    </citation>
    <scope>NUCLEOTIDE SEQUENCE [LARGE SCALE GENOMIC DNA]</scope>
    <source>
        <strain evidence="3 4">DSM 105096</strain>
    </source>
</reference>
<dbReference type="RefSeq" id="WP_168040158.1">
    <property type="nucleotide sequence ID" value="NZ_JAATJH010000010.1"/>
</dbReference>
<feature type="transmembrane region" description="Helical" evidence="2">
    <location>
        <begin position="79"/>
        <end position="100"/>
    </location>
</feature>
<evidence type="ECO:0000256" key="1">
    <source>
        <dbReference type="SAM" id="MobiDB-lite"/>
    </source>
</evidence>